<gene>
    <name evidence="1" type="ORF">DAPPUDRAFT_268187</name>
</gene>
<accession>E9HXD3</accession>
<evidence type="ECO:0000313" key="2">
    <source>
        <dbReference type="Proteomes" id="UP000000305"/>
    </source>
</evidence>
<dbReference type="HOGENOM" id="CLU_2529737_0_0_1"/>
<dbReference type="AlphaFoldDB" id="E9HXD3"/>
<dbReference type="Proteomes" id="UP000000305">
    <property type="component" value="Unassembled WGS sequence"/>
</dbReference>
<organism evidence="1 2">
    <name type="scientific">Daphnia pulex</name>
    <name type="common">Water flea</name>
    <dbReference type="NCBI Taxonomy" id="6669"/>
    <lineage>
        <taxon>Eukaryota</taxon>
        <taxon>Metazoa</taxon>
        <taxon>Ecdysozoa</taxon>
        <taxon>Arthropoda</taxon>
        <taxon>Crustacea</taxon>
        <taxon>Branchiopoda</taxon>
        <taxon>Diplostraca</taxon>
        <taxon>Cladocera</taxon>
        <taxon>Anomopoda</taxon>
        <taxon>Daphniidae</taxon>
        <taxon>Daphnia</taxon>
    </lineage>
</organism>
<evidence type="ECO:0000313" key="1">
    <source>
        <dbReference type="EMBL" id="EFX63596.1"/>
    </source>
</evidence>
<proteinExistence type="predicted"/>
<reference evidence="1 2" key="1">
    <citation type="journal article" date="2011" name="Science">
        <title>The ecoresponsive genome of Daphnia pulex.</title>
        <authorList>
            <person name="Colbourne J.K."/>
            <person name="Pfrender M.E."/>
            <person name="Gilbert D."/>
            <person name="Thomas W.K."/>
            <person name="Tucker A."/>
            <person name="Oakley T.H."/>
            <person name="Tokishita S."/>
            <person name="Aerts A."/>
            <person name="Arnold G.J."/>
            <person name="Basu M.K."/>
            <person name="Bauer D.J."/>
            <person name="Caceres C.E."/>
            <person name="Carmel L."/>
            <person name="Casola C."/>
            <person name="Choi J.H."/>
            <person name="Detter J.C."/>
            <person name="Dong Q."/>
            <person name="Dusheyko S."/>
            <person name="Eads B.D."/>
            <person name="Frohlich T."/>
            <person name="Geiler-Samerotte K.A."/>
            <person name="Gerlach D."/>
            <person name="Hatcher P."/>
            <person name="Jogdeo S."/>
            <person name="Krijgsveld J."/>
            <person name="Kriventseva E.V."/>
            <person name="Kultz D."/>
            <person name="Laforsch C."/>
            <person name="Lindquist E."/>
            <person name="Lopez J."/>
            <person name="Manak J.R."/>
            <person name="Muller J."/>
            <person name="Pangilinan J."/>
            <person name="Patwardhan R.P."/>
            <person name="Pitluck S."/>
            <person name="Pritham E.J."/>
            <person name="Rechtsteiner A."/>
            <person name="Rho M."/>
            <person name="Rogozin I.B."/>
            <person name="Sakarya O."/>
            <person name="Salamov A."/>
            <person name="Schaack S."/>
            <person name="Shapiro H."/>
            <person name="Shiga Y."/>
            <person name="Skalitzky C."/>
            <person name="Smith Z."/>
            <person name="Souvorov A."/>
            <person name="Sung W."/>
            <person name="Tang Z."/>
            <person name="Tsuchiya D."/>
            <person name="Tu H."/>
            <person name="Vos H."/>
            <person name="Wang M."/>
            <person name="Wolf Y.I."/>
            <person name="Yamagata H."/>
            <person name="Yamada T."/>
            <person name="Ye Y."/>
            <person name="Shaw J.R."/>
            <person name="Andrews J."/>
            <person name="Crease T.J."/>
            <person name="Tang H."/>
            <person name="Lucas S.M."/>
            <person name="Robertson H.M."/>
            <person name="Bork P."/>
            <person name="Koonin E.V."/>
            <person name="Zdobnov E.M."/>
            <person name="Grigoriev I.V."/>
            <person name="Lynch M."/>
            <person name="Boore J.L."/>
        </authorList>
    </citation>
    <scope>NUCLEOTIDE SEQUENCE [LARGE SCALE GENOMIC DNA]</scope>
</reference>
<dbReference type="EMBL" id="GL733031">
    <property type="protein sequence ID" value="EFX63596.1"/>
    <property type="molecule type" value="Genomic_DNA"/>
</dbReference>
<name>E9HXD3_DAPPU</name>
<protein>
    <submittedName>
        <fullName evidence="1">Uncharacterized protein</fullName>
    </submittedName>
</protein>
<dbReference type="KEGG" id="dpx:DAPPUDRAFT_268187"/>
<sequence length="90" mass="9625">MYVSPCSGSPKSSSFTVEYGPFQEADLGSDHDLFDVALVLTGIVQTVLALVTPIVNEDSLAQNFLHSRALIIDVTAEESNLTTLTALLLI</sequence>
<keyword evidence="2" id="KW-1185">Reference proteome</keyword>
<dbReference type="InParanoid" id="E9HXD3"/>